<evidence type="ECO:0000313" key="4">
    <source>
        <dbReference type="Proteomes" id="UP001055439"/>
    </source>
</evidence>
<feature type="chain" id="PRO_5039679168" description="Bifunctional inhibitor/plant lipid transfer protein/seed storage helical domain-containing protein" evidence="1">
    <location>
        <begin position="24"/>
        <end position="171"/>
    </location>
</feature>
<dbReference type="Proteomes" id="UP001055439">
    <property type="component" value="Chromosome 7"/>
</dbReference>
<dbReference type="InterPro" id="IPR016140">
    <property type="entry name" value="Bifunc_inhib/LTP/seed_store"/>
</dbReference>
<dbReference type="OrthoDB" id="766886at2759"/>
<gene>
    <name evidence="3" type="ORF">MUK42_11251</name>
</gene>
<evidence type="ECO:0000313" key="3">
    <source>
        <dbReference type="EMBL" id="URE21758.1"/>
    </source>
</evidence>
<dbReference type="InterPro" id="IPR036312">
    <property type="entry name" value="Bifun_inhib/LTP/seed_sf"/>
</dbReference>
<name>A0A9E7KI93_9LILI</name>
<dbReference type="SUPFAM" id="SSF47699">
    <property type="entry name" value="Bifunctional inhibitor/lipid-transfer protein/seed storage 2S albumin"/>
    <property type="match status" value="1"/>
</dbReference>
<organism evidence="3 4">
    <name type="scientific">Musa troglodytarum</name>
    <name type="common">fe'i banana</name>
    <dbReference type="NCBI Taxonomy" id="320322"/>
    <lineage>
        <taxon>Eukaryota</taxon>
        <taxon>Viridiplantae</taxon>
        <taxon>Streptophyta</taxon>
        <taxon>Embryophyta</taxon>
        <taxon>Tracheophyta</taxon>
        <taxon>Spermatophyta</taxon>
        <taxon>Magnoliopsida</taxon>
        <taxon>Liliopsida</taxon>
        <taxon>Zingiberales</taxon>
        <taxon>Musaceae</taxon>
        <taxon>Musa</taxon>
    </lineage>
</organism>
<accession>A0A9E7KI93</accession>
<keyword evidence="4" id="KW-1185">Reference proteome</keyword>
<evidence type="ECO:0000259" key="2">
    <source>
        <dbReference type="Pfam" id="PF14368"/>
    </source>
</evidence>
<keyword evidence="1" id="KW-0732">Signal</keyword>
<feature type="signal peptide" evidence="1">
    <location>
        <begin position="1"/>
        <end position="23"/>
    </location>
</feature>
<reference evidence="3" key="1">
    <citation type="submission" date="2022-05" db="EMBL/GenBank/DDBJ databases">
        <title>The Musa troglodytarum L. genome provides insights into the mechanism of non-climacteric behaviour and enrichment of carotenoids.</title>
        <authorList>
            <person name="Wang J."/>
        </authorList>
    </citation>
    <scope>NUCLEOTIDE SEQUENCE</scope>
    <source>
        <tissue evidence="3">Leaf</tissue>
    </source>
</reference>
<dbReference type="EMBL" id="CP097509">
    <property type="protein sequence ID" value="URE21758.1"/>
    <property type="molecule type" value="Genomic_DNA"/>
</dbReference>
<proteinExistence type="predicted"/>
<dbReference type="CDD" id="cd00010">
    <property type="entry name" value="AAI_LTSS"/>
    <property type="match status" value="1"/>
</dbReference>
<protein>
    <recommendedName>
        <fullName evidence="2">Bifunctional inhibitor/plant lipid transfer protein/seed storage helical domain-containing protein</fullName>
    </recommendedName>
</protein>
<feature type="domain" description="Bifunctional inhibitor/plant lipid transfer protein/seed storage helical" evidence="2">
    <location>
        <begin position="39"/>
        <end position="110"/>
    </location>
</feature>
<dbReference type="AlphaFoldDB" id="A0A9E7KI93"/>
<evidence type="ECO:0000256" key="1">
    <source>
        <dbReference type="SAM" id="SignalP"/>
    </source>
</evidence>
<dbReference type="Gene3D" id="1.10.110.10">
    <property type="entry name" value="Plant lipid-transfer and hydrophobic proteins"/>
    <property type="match status" value="1"/>
</dbReference>
<sequence>MAARKLVALGAIILWWCAPAALCGDDGIVDGDVTTILPCLEHLLACQENVRHPIASSACCSPMAYLVKHNSLCLCSLFFNDQLLENFNVTRQQMFDLTIRCGIRVAANYCGEYKDDDEIIVNGLSPQALATLAAPSPTNVLSKAAPRKGLESVMAMILMSKMILFTFEFKI</sequence>
<dbReference type="Pfam" id="PF14368">
    <property type="entry name" value="LTP_2"/>
    <property type="match status" value="1"/>
</dbReference>